<dbReference type="Proteomes" id="UP000004923">
    <property type="component" value="Unassembled WGS sequence"/>
</dbReference>
<gene>
    <name evidence="1" type="ORF">HMPREF9443_01422</name>
</gene>
<evidence type="ECO:0000313" key="2">
    <source>
        <dbReference type="Proteomes" id="UP000004923"/>
    </source>
</evidence>
<comment type="caution">
    <text evidence="1">The sequence shown here is derived from an EMBL/GenBank/DDBJ whole genome shotgun (WGS) entry which is preliminary data.</text>
</comment>
<protein>
    <submittedName>
        <fullName evidence="1">Uncharacterized protein</fullName>
    </submittedName>
</protein>
<organism evidence="1 2">
    <name type="scientific">Phascolarctobacterium succinatutens YIT 12067</name>
    <dbReference type="NCBI Taxonomy" id="626939"/>
    <lineage>
        <taxon>Bacteria</taxon>
        <taxon>Bacillati</taxon>
        <taxon>Bacillota</taxon>
        <taxon>Negativicutes</taxon>
        <taxon>Acidaminococcales</taxon>
        <taxon>Acidaminococcaceae</taxon>
        <taxon>Phascolarctobacterium</taxon>
    </lineage>
</organism>
<dbReference type="EMBL" id="AEVN01000064">
    <property type="protein sequence ID" value="EFY04611.1"/>
    <property type="molecule type" value="Genomic_DNA"/>
</dbReference>
<proteinExistence type="predicted"/>
<keyword evidence="2" id="KW-1185">Reference proteome</keyword>
<reference evidence="1 2" key="1">
    <citation type="submission" date="2011-01" db="EMBL/GenBank/DDBJ databases">
        <authorList>
            <person name="Weinstock G."/>
            <person name="Sodergren E."/>
            <person name="Clifton S."/>
            <person name="Fulton L."/>
            <person name="Fulton B."/>
            <person name="Courtney L."/>
            <person name="Fronick C."/>
            <person name="Harrison M."/>
            <person name="Strong C."/>
            <person name="Farmer C."/>
            <person name="Delahaunty K."/>
            <person name="Markovic C."/>
            <person name="Hall O."/>
            <person name="Minx P."/>
            <person name="Tomlinson C."/>
            <person name="Mitreva M."/>
            <person name="Hou S."/>
            <person name="Chen J."/>
            <person name="Wollam A."/>
            <person name="Pepin K.H."/>
            <person name="Johnson M."/>
            <person name="Bhonagiri V."/>
            <person name="Zhang X."/>
            <person name="Suruliraj S."/>
            <person name="Warren W."/>
            <person name="Chinwalla A."/>
            <person name="Mardis E.R."/>
            <person name="Wilson R.K."/>
        </authorList>
    </citation>
    <scope>NUCLEOTIDE SEQUENCE [LARGE SCALE GENOMIC DNA]</scope>
    <source>
        <strain evidence="1 2">YIT 12067</strain>
    </source>
</reference>
<dbReference type="HOGENOM" id="CLU_3237398_0_0_9"/>
<accession>E8LEY8</accession>
<sequence>MVSQPTKIIILAWQLFVNSFFRKIYKYFEKAINARNLGDEMPI</sequence>
<name>E8LEY8_9FIRM</name>
<dbReference type="AlphaFoldDB" id="E8LEY8"/>
<evidence type="ECO:0000313" key="1">
    <source>
        <dbReference type="EMBL" id="EFY04611.1"/>
    </source>
</evidence>